<dbReference type="RefSeq" id="WP_378211540.1">
    <property type="nucleotide sequence ID" value="NZ_JBHLZP010000526.1"/>
</dbReference>
<accession>A0ABV5YVG6</accession>
<feature type="transmembrane region" description="Helical" evidence="9">
    <location>
        <begin position="6"/>
        <end position="26"/>
    </location>
</feature>
<dbReference type="PANTHER" id="PTHR31503">
    <property type="entry name" value="VACUOLAR CALCIUM ION TRANSPORTER"/>
    <property type="match status" value="1"/>
</dbReference>
<name>A0ABV5YVG6_9ACTN</name>
<feature type="region of interest" description="Disordered" evidence="10">
    <location>
        <begin position="191"/>
        <end position="215"/>
    </location>
</feature>
<evidence type="ECO:0000313" key="12">
    <source>
        <dbReference type="EMBL" id="MFB9838501.1"/>
    </source>
</evidence>
<feature type="transmembrane region" description="Helical" evidence="9">
    <location>
        <begin position="33"/>
        <end position="54"/>
    </location>
</feature>
<evidence type="ECO:0000256" key="2">
    <source>
        <dbReference type="ARBA" id="ARBA00022448"/>
    </source>
</evidence>
<dbReference type="PANTHER" id="PTHR31503:SF22">
    <property type="entry name" value="VACUOLAR CALCIUM ION TRANSPORTER"/>
    <property type="match status" value="1"/>
</dbReference>
<keyword evidence="6 9" id="KW-1133">Transmembrane helix</keyword>
<comment type="caution">
    <text evidence="12">The sequence shown here is derived from an EMBL/GenBank/DDBJ whole genome shotgun (WGS) entry which is preliminary data.</text>
</comment>
<evidence type="ECO:0000256" key="3">
    <source>
        <dbReference type="ARBA" id="ARBA00022568"/>
    </source>
</evidence>
<dbReference type="InterPro" id="IPR004837">
    <property type="entry name" value="NaCa_Exmemb"/>
</dbReference>
<dbReference type="InterPro" id="IPR004713">
    <property type="entry name" value="CaH_exchang"/>
</dbReference>
<sequence length="370" mass="37819">MGLNRSDWGLLGGAVLASAAAGVAHFAKLGGDIAPFIVAAVALALLASLVSRSVEALGNWLGSGATGVVQSALGNLPELFVVLFALKKKLYEVATATIVGSILANVLLVLGMAFLFGGIKHGRQKFGGDAARTLSMLLALSVAALLVPSLTAALGSHATRAALHERDLSIVVSVLLLCLFVASLPSSIKRQKNAEETEPSSATAPPDGASPDAEEKQHSWPLGLALAMLAITGVGAAFVSDWFVAALEPAISSLGISQAFAGLVIVAIAGNAVENVVGIQFALKNKADYALSVILQSPLQVALVVAPALVLLSPIVGASFTLVLSPLLIAILIMAVVITVLVVLDGESNWLEGATLIVLYGIIATAFWWG</sequence>
<dbReference type="Gene3D" id="1.20.1420.30">
    <property type="entry name" value="NCX, central ion-binding region"/>
    <property type="match status" value="1"/>
</dbReference>
<keyword evidence="2 9" id="KW-0813">Transport</keyword>
<keyword evidence="5 9" id="KW-0106">Calcium</keyword>
<protein>
    <recommendedName>
        <fullName evidence="9">Ca(2+)/H(+) antiporter</fullName>
    </recommendedName>
</protein>
<evidence type="ECO:0000256" key="8">
    <source>
        <dbReference type="ARBA" id="ARBA00023136"/>
    </source>
</evidence>
<keyword evidence="4 9" id="KW-0812">Transmembrane</keyword>
<dbReference type="Pfam" id="PF01699">
    <property type="entry name" value="Na_Ca_ex"/>
    <property type="match status" value="2"/>
</dbReference>
<feature type="domain" description="Sodium/calcium exchanger membrane region" evidence="11">
    <location>
        <begin position="36"/>
        <end position="184"/>
    </location>
</feature>
<evidence type="ECO:0000256" key="5">
    <source>
        <dbReference type="ARBA" id="ARBA00022837"/>
    </source>
</evidence>
<feature type="transmembrane region" description="Helical" evidence="9">
    <location>
        <begin position="168"/>
        <end position="188"/>
    </location>
</feature>
<evidence type="ECO:0000259" key="11">
    <source>
        <dbReference type="Pfam" id="PF01699"/>
    </source>
</evidence>
<dbReference type="InterPro" id="IPR044880">
    <property type="entry name" value="NCX_ion-bd_dom_sf"/>
</dbReference>
<evidence type="ECO:0000256" key="6">
    <source>
        <dbReference type="ARBA" id="ARBA00022989"/>
    </source>
</evidence>
<feature type="domain" description="Sodium/calcium exchanger membrane region" evidence="11">
    <location>
        <begin position="225"/>
        <end position="369"/>
    </location>
</feature>
<keyword evidence="8 9" id="KW-0472">Membrane</keyword>
<gene>
    <name evidence="12" type="primary">cax</name>
    <name evidence="12" type="ORF">ACFFNX_40775</name>
</gene>
<keyword evidence="13" id="KW-1185">Reference proteome</keyword>
<dbReference type="EMBL" id="JBHLZP010000526">
    <property type="protein sequence ID" value="MFB9838501.1"/>
    <property type="molecule type" value="Genomic_DNA"/>
</dbReference>
<feature type="transmembrane region" description="Helical" evidence="9">
    <location>
        <begin position="350"/>
        <end position="369"/>
    </location>
</feature>
<dbReference type="InterPro" id="IPR004798">
    <property type="entry name" value="CAX-like"/>
</dbReference>
<evidence type="ECO:0000256" key="4">
    <source>
        <dbReference type="ARBA" id="ARBA00022692"/>
    </source>
</evidence>
<evidence type="ECO:0000256" key="7">
    <source>
        <dbReference type="ARBA" id="ARBA00023065"/>
    </source>
</evidence>
<feature type="transmembrane region" description="Helical" evidence="9">
    <location>
        <begin position="319"/>
        <end position="344"/>
    </location>
</feature>
<feature type="transmembrane region" description="Helical" evidence="9">
    <location>
        <begin position="259"/>
        <end position="283"/>
    </location>
</feature>
<evidence type="ECO:0000313" key="13">
    <source>
        <dbReference type="Proteomes" id="UP001589627"/>
    </source>
</evidence>
<comment type="function">
    <text evidence="9">Ca(+)/H(+) antiporter that extrudes calcium in exchange for external protons.</text>
</comment>
<comment type="similarity">
    <text evidence="9">Belongs to the Ca(2+):cation antiporter (CaCA) (TC 2.A.19) family.</text>
</comment>
<comment type="subcellular location">
    <subcellularLocation>
        <location evidence="1">Endomembrane system</location>
        <topology evidence="1">Multi-pass membrane protein</topology>
    </subcellularLocation>
</comment>
<dbReference type="NCBIfam" id="TIGR00378">
    <property type="entry name" value="cax"/>
    <property type="match status" value="1"/>
</dbReference>
<reference evidence="12 13" key="1">
    <citation type="submission" date="2024-09" db="EMBL/GenBank/DDBJ databases">
        <authorList>
            <person name="Sun Q."/>
            <person name="Mori K."/>
        </authorList>
    </citation>
    <scope>NUCLEOTIDE SEQUENCE [LARGE SCALE GENOMIC DNA]</scope>
    <source>
        <strain evidence="12 13">TBRC 0563</strain>
    </source>
</reference>
<keyword evidence="9" id="KW-0050">Antiport</keyword>
<dbReference type="Proteomes" id="UP001589627">
    <property type="component" value="Unassembled WGS sequence"/>
</dbReference>
<feature type="transmembrane region" description="Helical" evidence="9">
    <location>
        <begin position="289"/>
        <end position="312"/>
    </location>
</feature>
<evidence type="ECO:0000256" key="9">
    <source>
        <dbReference type="RuleBase" id="RU365028"/>
    </source>
</evidence>
<keyword evidence="3 9" id="KW-0109">Calcium transport</keyword>
<feature type="transmembrane region" description="Helical" evidence="9">
    <location>
        <begin position="60"/>
        <end position="86"/>
    </location>
</feature>
<evidence type="ECO:0000256" key="1">
    <source>
        <dbReference type="ARBA" id="ARBA00004127"/>
    </source>
</evidence>
<feature type="transmembrane region" description="Helical" evidence="9">
    <location>
        <begin position="224"/>
        <end position="247"/>
    </location>
</feature>
<evidence type="ECO:0000256" key="10">
    <source>
        <dbReference type="SAM" id="MobiDB-lite"/>
    </source>
</evidence>
<feature type="transmembrane region" description="Helical" evidence="9">
    <location>
        <begin position="136"/>
        <end position="156"/>
    </location>
</feature>
<feature type="transmembrane region" description="Helical" evidence="9">
    <location>
        <begin position="93"/>
        <end position="116"/>
    </location>
</feature>
<organism evidence="12 13">
    <name type="scientific">Actinoallomurus acaciae</name>
    <dbReference type="NCBI Taxonomy" id="502577"/>
    <lineage>
        <taxon>Bacteria</taxon>
        <taxon>Bacillati</taxon>
        <taxon>Actinomycetota</taxon>
        <taxon>Actinomycetes</taxon>
        <taxon>Streptosporangiales</taxon>
        <taxon>Thermomonosporaceae</taxon>
        <taxon>Actinoallomurus</taxon>
    </lineage>
</organism>
<proteinExistence type="inferred from homology"/>
<keyword evidence="7 9" id="KW-0406">Ion transport</keyword>